<evidence type="ECO:0000313" key="8">
    <source>
        <dbReference type="Proteomes" id="UP001016761"/>
    </source>
</evidence>
<comment type="subcellular location">
    <subcellularLocation>
        <location evidence="1">Cell membrane</location>
        <topology evidence="1">Multi-pass membrane protein</topology>
    </subcellularLocation>
</comment>
<keyword evidence="2" id="KW-1003">Cell membrane</keyword>
<organism evidence="7 8">
    <name type="scientific">Haloterrigena gelatinilytica</name>
    <dbReference type="NCBI Taxonomy" id="2741724"/>
    <lineage>
        <taxon>Archaea</taxon>
        <taxon>Methanobacteriati</taxon>
        <taxon>Methanobacteriota</taxon>
        <taxon>Stenosarchaea group</taxon>
        <taxon>Halobacteria</taxon>
        <taxon>Halobacteriales</taxon>
        <taxon>Natrialbaceae</taxon>
        <taxon>Haloterrigena</taxon>
    </lineage>
</organism>
<evidence type="ECO:0000256" key="5">
    <source>
        <dbReference type="ARBA" id="ARBA00023136"/>
    </source>
</evidence>
<evidence type="ECO:0000256" key="1">
    <source>
        <dbReference type="ARBA" id="ARBA00004651"/>
    </source>
</evidence>
<dbReference type="RefSeq" id="WP_174678939.1">
    <property type="nucleotide sequence ID" value="NZ_JABUQZ010000001.1"/>
</dbReference>
<dbReference type="PANTHER" id="PTHR30250:SF27">
    <property type="entry name" value="POLYSACCHARIDE BIOSYNTHESIS PROTEIN"/>
    <property type="match status" value="1"/>
</dbReference>
<feature type="transmembrane region" description="Helical" evidence="6">
    <location>
        <begin position="356"/>
        <end position="378"/>
    </location>
</feature>
<dbReference type="InterPro" id="IPR002797">
    <property type="entry name" value="Polysacc_synth"/>
</dbReference>
<feature type="transmembrane region" description="Helical" evidence="6">
    <location>
        <begin position="410"/>
        <end position="433"/>
    </location>
</feature>
<evidence type="ECO:0000256" key="4">
    <source>
        <dbReference type="ARBA" id="ARBA00022989"/>
    </source>
</evidence>
<feature type="transmembrane region" description="Helical" evidence="6">
    <location>
        <begin position="53"/>
        <end position="76"/>
    </location>
</feature>
<reference evidence="7 8" key="1">
    <citation type="submission" date="2020-06" db="EMBL/GenBank/DDBJ databases">
        <title>Haloterrigena sp. nov., an extremely halophilic archaeon isolated from a saline sediment.</title>
        <authorList>
            <person name="Liu B.-B."/>
        </authorList>
    </citation>
    <scope>NUCLEOTIDE SEQUENCE [LARGE SCALE GENOMIC DNA]</scope>
    <source>
        <strain evidence="7 8">SYSU A558-1</strain>
    </source>
</reference>
<keyword evidence="5 6" id="KW-0472">Membrane</keyword>
<evidence type="ECO:0000256" key="6">
    <source>
        <dbReference type="SAM" id="Phobius"/>
    </source>
</evidence>
<feature type="transmembrane region" description="Helical" evidence="6">
    <location>
        <begin position="20"/>
        <end position="41"/>
    </location>
</feature>
<keyword evidence="4 6" id="KW-1133">Transmembrane helix</keyword>
<dbReference type="Proteomes" id="UP001016761">
    <property type="component" value="Unassembled WGS sequence"/>
</dbReference>
<feature type="transmembrane region" description="Helical" evidence="6">
    <location>
        <begin position="134"/>
        <end position="152"/>
    </location>
</feature>
<dbReference type="PANTHER" id="PTHR30250">
    <property type="entry name" value="PST FAMILY PREDICTED COLANIC ACID TRANSPORTER"/>
    <property type="match status" value="1"/>
</dbReference>
<evidence type="ECO:0000313" key="7">
    <source>
        <dbReference type="EMBL" id="NUC70864.1"/>
    </source>
</evidence>
<keyword evidence="3 6" id="KW-0812">Transmembrane</keyword>
<comment type="caution">
    <text evidence="7">The sequence shown here is derived from an EMBL/GenBank/DDBJ whole genome shotgun (WGS) entry which is preliminary data.</text>
</comment>
<gene>
    <name evidence="7" type="ORF">HTZ84_00815</name>
</gene>
<evidence type="ECO:0000256" key="3">
    <source>
        <dbReference type="ARBA" id="ARBA00022692"/>
    </source>
</evidence>
<keyword evidence="8" id="KW-1185">Reference proteome</keyword>
<feature type="transmembrane region" description="Helical" evidence="6">
    <location>
        <begin position="445"/>
        <end position="464"/>
    </location>
</feature>
<dbReference type="EMBL" id="JABUQZ010000001">
    <property type="protein sequence ID" value="NUC70864.1"/>
    <property type="molecule type" value="Genomic_DNA"/>
</dbReference>
<feature type="transmembrane region" description="Helical" evidence="6">
    <location>
        <begin position="470"/>
        <end position="493"/>
    </location>
</feature>
<feature type="transmembrane region" description="Helical" evidence="6">
    <location>
        <begin position="385"/>
        <end position="404"/>
    </location>
</feature>
<feature type="transmembrane region" description="Helical" evidence="6">
    <location>
        <begin position="318"/>
        <end position="336"/>
    </location>
</feature>
<dbReference type="Pfam" id="PF01943">
    <property type="entry name" value="Polysacc_synt"/>
    <property type="match status" value="1"/>
</dbReference>
<feature type="transmembrane region" description="Helical" evidence="6">
    <location>
        <begin position="275"/>
        <end position="297"/>
    </location>
</feature>
<feature type="transmembrane region" description="Helical" evidence="6">
    <location>
        <begin position="195"/>
        <end position="214"/>
    </location>
</feature>
<feature type="transmembrane region" description="Helical" evidence="6">
    <location>
        <begin position="96"/>
        <end position="118"/>
    </location>
</feature>
<dbReference type="CDD" id="cd13128">
    <property type="entry name" value="MATE_Wzx_like"/>
    <property type="match status" value="1"/>
</dbReference>
<protein>
    <submittedName>
        <fullName evidence="7">Flippase</fullName>
    </submittedName>
</protein>
<sequence length="511" mass="55716">MSDSTETTGPSSTTFASIRMLFKSGAIVLFATYFDYAISFIGKILIADHLGKVDYGFVSVGIVLVSTVNTVALLGLSNGVSRYLPRYSDKEMHERIISSGFFLIITSSLTISALLFMFSEPIAIQIIQNRDATLVIRVFTVIAPFAVVRSYFYGTVQGLEKTVPKVIVENVLDPVLRITLIGGAVAFSLNQIGGIAAYSIPYVVTGILGLWYLVRRTPLSLKLPTKGVSGRGGMYRELLTFSVPLAVSGAMSMVLSDIDTYFLTFYSNVGSVGVYHVIYPIATILTSFLEAFAFLTIPLISRHHSKDDFRGMRHLYKTVVKWTVALSLPTFLVFVLEPSTVISSTFGAEYAEGGTALAVLSVGFFIHGFAGPSLAALTSMGHNRLVMYDTIIVAAVNVVLNFFLVPKYGLLGAAVATMLSYFVSNALGVVQLYKFADIQPFSREAIVLPVLAIGFFVGTQKFILGDGTSLQWIFSWAVVSSVGYGLVALYIVYGEEEREILRATVERILRK</sequence>
<accession>A0ABX2L6M3</accession>
<feature type="transmembrane region" description="Helical" evidence="6">
    <location>
        <begin position="235"/>
        <end position="255"/>
    </location>
</feature>
<name>A0ABX2L6M3_9EURY</name>
<evidence type="ECO:0000256" key="2">
    <source>
        <dbReference type="ARBA" id="ARBA00022475"/>
    </source>
</evidence>
<proteinExistence type="predicted"/>
<dbReference type="InterPro" id="IPR050833">
    <property type="entry name" value="Poly_Biosynth_Transport"/>
</dbReference>